<dbReference type="Proteomes" id="UP000595437">
    <property type="component" value="Chromosome 13"/>
</dbReference>
<name>A0A7T8GUG6_CALRO</name>
<dbReference type="EMBL" id="CP045902">
    <property type="protein sequence ID" value="QQP38029.1"/>
    <property type="molecule type" value="Genomic_DNA"/>
</dbReference>
<evidence type="ECO:0000313" key="2">
    <source>
        <dbReference type="Proteomes" id="UP000595437"/>
    </source>
</evidence>
<proteinExistence type="predicted"/>
<keyword evidence="2" id="KW-1185">Reference proteome</keyword>
<organism evidence="1 2">
    <name type="scientific">Caligus rogercresseyi</name>
    <name type="common">Sea louse</name>
    <dbReference type="NCBI Taxonomy" id="217165"/>
    <lineage>
        <taxon>Eukaryota</taxon>
        <taxon>Metazoa</taxon>
        <taxon>Ecdysozoa</taxon>
        <taxon>Arthropoda</taxon>
        <taxon>Crustacea</taxon>
        <taxon>Multicrustacea</taxon>
        <taxon>Hexanauplia</taxon>
        <taxon>Copepoda</taxon>
        <taxon>Siphonostomatoida</taxon>
        <taxon>Caligidae</taxon>
        <taxon>Caligus</taxon>
    </lineage>
</organism>
<sequence>MDPRKRSYHWCGEVEETLFHFSYFCPWVAPAIKAVDKSILGAYGVMCKPSGWLVSTYLPIGKHMR</sequence>
<evidence type="ECO:0000313" key="1">
    <source>
        <dbReference type="EMBL" id="QQP38029.1"/>
    </source>
</evidence>
<accession>A0A7T8GUG6</accession>
<reference evidence="2" key="1">
    <citation type="submission" date="2021-01" db="EMBL/GenBank/DDBJ databases">
        <title>Caligus Genome Assembly.</title>
        <authorList>
            <person name="Gallardo-Escarate C."/>
        </authorList>
    </citation>
    <scope>NUCLEOTIDE SEQUENCE [LARGE SCALE GENOMIC DNA]</scope>
</reference>
<dbReference type="AlphaFoldDB" id="A0A7T8GUG6"/>
<gene>
    <name evidence="1" type="ORF">FKW44_018501</name>
</gene>
<protein>
    <submittedName>
        <fullName evidence="1">Uncharacterized protein</fullName>
    </submittedName>
</protein>